<dbReference type="AlphaFoldDB" id="A0A3A8IYB3"/>
<evidence type="ECO:0000313" key="2">
    <source>
        <dbReference type="Proteomes" id="UP000268094"/>
    </source>
</evidence>
<proteinExistence type="predicted"/>
<dbReference type="RefSeq" id="WP_120541452.1">
    <property type="nucleotide sequence ID" value="NZ_RAVZ01000095.1"/>
</dbReference>
<dbReference type="OrthoDB" id="6857979at2"/>
<dbReference type="Gene3D" id="1.20.910.10">
    <property type="entry name" value="Heme oxygenase-like"/>
    <property type="match status" value="1"/>
</dbReference>
<reference evidence="2" key="1">
    <citation type="submission" date="2018-09" db="EMBL/GenBank/DDBJ databases">
        <authorList>
            <person name="Livingstone P.G."/>
            <person name="Whitworth D.E."/>
        </authorList>
    </citation>
    <scope>NUCLEOTIDE SEQUENCE [LARGE SCALE GENOMIC DNA]</scope>
    <source>
        <strain evidence="2">CA054A</strain>
    </source>
</reference>
<sequence length="248" mass="27496">MSKPLVDTQYLPHVSDVRHVLASGPHVTTLLDEKVDPALLEGFLIQLCALGVYMTEPVDGWIRRAGEACTKVSGLEEVGRQLISHAKHEAGHHLMMVADTKSLVAGWNARRMPKLDAEQLLAQAPTPAMQEYRQIHEDTINGAMPGAQVAIEYEIENLSVVFAPRLIEQCKRVLGEEVMNSLTFIKEHVELDVGHTALNEVMLNKLLSQKPEHAVTIGKTGARALDIYLRFYGDCMEKAKRMLQAPTA</sequence>
<organism evidence="1 2">
    <name type="scientific">Corallococcus terminator</name>
    <dbReference type="NCBI Taxonomy" id="2316733"/>
    <lineage>
        <taxon>Bacteria</taxon>
        <taxon>Pseudomonadati</taxon>
        <taxon>Myxococcota</taxon>
        <taxon>Myxococcia</taxon>
        <taxon>Myxococcales</taxon>
        <taxon>Cystobacterineae</taxon>
        <taxon>Myxococcaceae</taxon>
        <taxon>Corallococcus</taxon>
    </lineage>
</organism>
<dbReference type="InterPro" id="IPR016084">
    <property type="entry name" value="Haem_Oase-like_multi-hlx"/>
</dbReference>
<evidence type="ECO:0008006" key="3">
    <source>
        <dbReference type="Google" id="ProtNLM"/>
    </source>
</evidence>
<protein>
    <recommendedName>
        <fullName evidence="3">Iron-containing redox enzyme family protein</fullName>
    </recommendedName>
</protein>
<keyword evidence="2" id="KW-1185">Reference proteome</keyword>
<dbReference type="SUPFAM" id="SSF48613">
    <property type="entry name" value="Heme oxygenase-like"/>
    <property type="match status" value="1"/>
</dbReference>
<accession>A0A3A8IYB3</accession>
<evidence type="ECO:0000313" key="1">
    <source>
        <dbReference type="EMBL" id="RKG87576.1"/>
    </source>
</evidence>
<dbReference type="EMBL" id="RAVZ01000095">
    <property type="protein sequence ID" value="RKG87576.1"/>
    <property type="molecule type" value="Genomic_DNA"/>
</dbReference>
<dbReference type="Proteomes" id="UP000268094">
    <property type="component" value="Unassembled WGS sequence"/>
</dbReference>
<gene>
    <name evidence="1" type="ORF">D7V88_15690</name>
</gene>
<comment type="caution">
    <text evidence="1">The sequence shown here is derived from an EMBL/GenBank/DDBJ whole genome shotgun (WGS) entry which is preliminary data.</text>
</comment>
<name>A0A3A8IYB3_9BACT</name>